<protein>
    <submittedName>
        <fullName evidence="2">Uncharacterized protein</fullName>
    </submittedName>
</protein>
<evidence type="ECO:0000313" key="3">
    <source>
        <dbReference type="Proteomes" id="UP000650833"/>
    </source>
</evidence>
<feature type="region of interest" description="Disordered" evidence="1">
    <location>
        <begin position="169"/>
        <end position="199"/>
    </location>
</feature>
<dbReference type="EMBL" id="JAEPRC010000721">
    <property type="protein sequence ID" value="KAG2192476.1"/>
    <property type="molecule type" value="Genomic_DNA"/>
</dbReference>
<dbReference type="InterPro" id="IPR027417">
    <property type="entry name" value="P-loop_NTPase"/>
</dbReference>
<evidence type="ECO:0000313" key="2">
    <source>
        <dbReference type="EMBL" id="KAG2192476.1"/>
    </source>
</evidence>
<accession>A0A8H7QHD4</accession>
<evidence type="ECO:0000256" key="1">
    <source>
        <dbReference type="SAM" id="MobiDB-lite"/>
    </source>
</evidence>
<proteinExistence type="predicted"/>
<name>A0A8H7QHD4_9FUNG</name>
<dbReference type="Gene3D" id="3.40.50.300">
    <property type="entry name" value="P-loop containing nucleotide triphosphate hydrolases"/>
    <property type="match status" value="1"/>
</dbReference>
<dbReference type="Proteomes" id="UP000650833">
    <property type="component" value="Unassembled WGS sequence"/>
</dbReference>
<comment type="caution">
    <text evidence="2">The sequence shown here is derived from an EMBL/GenBank/DDBJ whole genome shotgun (WGS) entry which is preliminary data.</text>
</comment>
<reference evidence="2" key="1">
    <citation type="submission" date="2020-12" db="EMBL/GenBank/DDBJ databases">
        <title>Metabolic potential, ecology and presence of endohyphal bacteria is reflected in genomic diversity of Mucoromycotina.</title>
        <authorList>
            <person name="Muszewska A."/>
            <person name="Okrasinska A."/>
            <person name="Steczkiewicz K."/>
            <person name="Drgas O."/>
            <person name="Orlowska M."/>
            <person name="Perlinska-Lenart U."/>
            <person name="Aleksandrzak-Piekarczyk T."/>
            <person name="Szatraj K."/>
            <person name="Zielenkiewicz U."/>
            <person name="Pilsyk S."/>
            <person name="Malc E."/>
            <person name="Mieczkowski P."/>
            <person name="Kruszewska J.S."/>
            <person name="Biernat P."/>
            <person name="Pawlowska J."/>
        </authorList>
    </citation>
    <scope>NUCLEOTIDE SEQUENCE</scope>
    <source>
        <strain evidence="2">CBS 226.32</strain>
    </source>
</reference>
<dbReference type="SUPFAM" id="SSF52540">
    <property type="entry name" value="P-loop containing nucleoside triphosphate hydrolases"/>
    <property type="match status" value="1"/>
</dbReference>
<sequence>MSTQISSVKLVLLGESSVGKSSIVTRYATDTFIEGKDATIGDYVNYIPDESYNTFMTEGIEVDKVAVEFGDIEMLRRNEYLVEDISQSAEDEKMEEIVLELEEMTITKTKTYKKYGPEQIACYIRILQEIVEAVTKTIKDASEPDWKGLKRLAFESMSKGSELAAAVITRKRKSSGSESSSTSTTKQTSSSGSSTKAVKNLTPSSYHALSTTFNKLSDSKKWKLEDDVYVEDLLYDYAKSRKIEKQ</sequence>
<organism evidence="2 3">
    <name type="scientific">Mucor plumbeus</name>
    <dbReference type="NCBI Taxonomy" id="97098"/>
    <lineage>
        <taxon>Eukaryota</taxon>
        <taxon>Fungi</taxon>
        <taxon>Fungi incertae sedis</taxon>
        <taxon>Mucoromycota</taxon>
        <taxon>Mucoromycotina</taxon>
        <taxon>Mucoromycetes</taxon>
        <taxon>Mucorales</taxon>
        <taxon>Mucorineae</taxon>
        <taxon>Mucoraceae</taxon>
        <taxon>Mucor</taxon>
    </lineage>
</organism>
<dbReference type="AlphaFoldDB" id="A0A8H7QHD4"/>
<feature type="compositionally biased region" description="Low complexity" evidence="1">
    <location>
        <begin position="176"/>
        <end position="196"/>
    </location>
</feature>
<keyword evidence="3" id="KW-1185">Reference proteome</keyword>
<dbReference type="OrthoDB" id="8830751at2759"/>
<gene>
    <name evidence="2" type="ORF">INT46_002765</name>
</gene>
<dbReference type="Pfam" id="PF08477">
    <property type="entry name" value="Roc"/>
    <property type="match status" value="1"/>
</dbReference>